<evidence type="ECO:0000313" key="1">
    <source>
        <dbReference type="EMBL" id="KAI3799607.1"/>
    </source>
</evidence>
<reference evidence="2" key="1">
    <citation type="journal article" date="2022" name="Mol. Ecol. Resour.">
        <title>The genomes of chicory, endive, great burdock and yacon provide insights into Asteraceae palaeo-polyploidization history and plant inulin production.</title>
        <authorList>
            <person name="Fan W."/>
            <person name="Wang S."/>
            <person name="Wang H."/>
            <person name="Wang A."/>
            <person name="Jiang F."/>
            <person name="Liu H."/>
            <person name="Zhao H."/>
            <person name="Xu D."/>
            <person name="Zhang Y."/>
        </authorList>
    </citation>
    <scope>NUCLEOTIDE SEQUENCE [LARGE SCALE GENOMIC DNA]</scope>
    <source>
        <strain evidence="2">cv. Yunnan</strain>
    </source>
</reference>
<dbReference type="Proteomes" id="UP001056120">
    <property type="component" value="Linkage Group LG11"/>
</dbReference>
<reference evidence="1 2" key="2">
    <citation type="journal article" date="2022" name="Mol. Ecol. Resour.">
        <title>The genomes of chicory, endive, great burdock and yacon provide insights into Asteraceae paleo-polyploidization history and plant inulin production.</title>
        <authorList>
            <person name="Fan W."/>
            <person name="Wang S."/>
            <person name="Wang H."/>
            <person name="Wang A."/>
            <person name="Jiang F."/>
            <person name="Liu H."/>
            <person name="Zhao H."/>
            <person name="Xu D."/>
            <person name="Zhang Y."/>
        </authorList>
    </citation>
    <scope>NUCLEOTIDE SEQUENCE [LARGE SCALE GENOMIC DNA]</scope>
    <source>
        <strain evidence="2">cv. Yunnan</strain>
        <tissue evidence="1">Leaves</tissue>
    </source>
</reference>
<proteinExistence type="predicted"/>
<keyword evidence="2" id="KW-1185">Reference proteome</keyword>
<comment type="caution">
    <text evidence="1">The sequence shown here is derived from an EMBL/GenBank/DDBJ whole genome shotgun (WGS) entry which is preliminary data.</text>
</comment>
<gene>
    <name evidence="1" type="ORF">L1987_34906</name>
</gene>
<protein>
    <submittedName>
        <fullName evidence="1">Uncharacterized protein</fullName>
    </submittedName>
</protein>
<name>A0ACB9HVJ4_9ASTR</name>
<evidence type="ECO:0000313" key="2">
    <source>
        <dbReference type="Proteomes" id="UP001056120"/>
    </source>
</evidence>
<accession>A0ACB9HVJ4</accession>
<organism evidence="1 2">
    <name type="scientific">Smallanthus sonchifolius</name>
    <dbReference type="NCBI Taxonomy" id="185202"/>
    <lineage>
        <taxon>Eukaryota</taxon>
        <taxon>Viridiplantae</taxon>
        <taxon>Streptophyta</taxon>
        <taxon>Embryophyta</taxon>
        <taxon>Tracheophyta</taxon>
        <taxon>Spermatophyta</taxon>
        <taxon>Magnoliopsida</taxon>
        <taxon>eudicotyledons</taxon>
        <taxon>Gunneridae</taxon>
        <taxon>Pentapetalae</taxon>
        <taxon>asterids</taxon>
        <taxon>campanulids</taxon>
        <taxon>Asterales</taxon>
        <taxon>Asteraceae</taxon>
        <taxon>Asteroideae</taxon>
        <taxon>Heliantheae alliance</taxon>
        <taxon>Millerieae</taxon>
        <taxon>Smallanthus</taxon>
    </lineage>
</organism>
<sequence length="452" mass="49665">MMTTIILMWQEWDLNVGNKRGRKGGWTPDEHRRFLVGLKVYGKGDWHSISREMVVSRTPTQIASHAQKYFLRQNAEKKRRCIYDITITDAPPAIAFYGGQGRGVPAPSTPAPSPPGGQGGGGAQSPLTPAPVSFYAGDGASSPPTLQPTNFYWEGQGVNTKASRFSVENQFNSSMDQENKSTIQSPPVVLTWPGDNHWLFLHALANVPNDIAGRWQKIADGVPGRTAEEVKAYHDAWEDSLKEIMAAPHHYSYDDDDDEDDDSDDDDDGDDVGVESSVKFKKGDKSVVSSGSELKTGRIDFGAGAATGSGSKRGREIERKKPTQWTVEEHRRFLEGLKIYGKGDWRGISRNVVVTRSSTQVASHAQKYFLRQNLDKKAKKRASIHDITTTDAAIPKPPDTRRGVPAPTDFYGGQLGQSPLTAVPVNFCVGEGGAPPPLMGNDIQQNFIYYPY</sequence>
<dbReference type="EMBL" id="CM042028">
    <property type="protein sequence ID" value="KAI3799607.1"/>
    <property type="molecule type" value="Genomic_DNA"/>
</dbReference>